<reference evidence="1 2" key="1">
    <citation type="submission" date="2016-04" db="EMBL/GenBank/DDBJ databases">
        <title>Genome analyses suggest a sexual origin of heterokaryosis in a supposedly ancient asexual fungus.</title>
        <authorList>
            <person name="Ropars J."/>
            <person name="Sedzielewska K."/>
            <person name="Noel J."/>
            <person name="Charron P."/>
            <person name="Farinelli L."/>
            <person name="Marton T."/>
            <person name="Kruger M."/>
            <person name="Pelin A."/>
            <person name="Brachmann A."/>
            <person name="Corradi N."/>
        </authorList>
    </citation>
    <scope>NUCLEOTIDE SEQUENCE [LARGE SCALE GENOMIC DNA]</scope>
    <source>
        <strain evidence="1 2">C2</strain>
    </source>
</reference>
<dbReference type="Proteomes" id="UP000233469">
    <property type="component" value="Unassembled WGS sequence"/>
</dbReference>
<organism evidence="1 2">
    <name type="scientific">Rhizophagus irregularis</name>
    <dbReference type="NCBI Taxonomy" id="588596"/>
    <lineage>
        <taxon>Eukaryota</taxon>
        <taxon>Fungi</taxon>
        <taxon>Fungi incertae sedis</taxon>
        <taxon>Mucoromycota</taxon>
        <taxon>Glomeromycotina</taxon>
        <taxon>Glomeromycetes</taxon>
        <taxon>Glomerales</taxon>
        <taxon>Glomeraceae</taxon>
        <taxon>Rhizophagus</taxon>
    </lineage>
</organism>
<evidence type="ECO:0000313" key="1">
    <source>
        <dbReference type="EMBL" id="PKK55296.1"/>
    </source>
</evidence>
<dbReference type="EMBL" id="LLXL01007971">
    <property type="protein sequence ID" value="PKK55296.1"/>
    <property type="molecule type" value="Genomic_DNA"/>
</dbReference>
<name>A0A2N1M126_9GLOM</name>
<accession>A0A2N1M126</accession>
<gene>
    <name evidence="1" type="ORF">RhiirC2_764663</name>
</gene>
<sequence>MSYWNQLGCSEKCPLCSSRCELPADDGHTKHQVSKHLLSAFTGFRNIKTRFPTLIICTEDEAYNSTWGCDKDS</sequence>
<comment type="caution">
    <text evidence="1">The sequence shown here is derived from an EMBL/GenBank/DDBJ whole genome shotgun (WGS) entry which is preliminary data.</text>
</comment>
<dbReference type="AlphaFoldDB" id="A0A2N1M126"/>
<evidence type="ECO:0000313" key="2">
    <source>
        <dbReference type="Proteomes" id="UP000233469"/>
    </source>
</evidence>
<reference evidence="1 2" key="2">
    <citation type="submission" date="2017-10" db="EMBL/GenBank/DDBJ databases">
        <title>Extensive intraspecific genome diversity in a model arbuscular mycorrhizal fungus.</title>
        <authorList>
            <person name="Chen E.C.H."/>
            <person name="Morin E."/>
            <person name="Baudet D."/>
            <person name="Noel J."/>
            <person name="Ndikumana S."/>
            <person name="Charron P."/>
            <person name="St-Onge C."/>
            <person name="Giorgi J."/>
            <person name="Grigoriev I.V."/>
            <person name="Roux C."/>
            <person name="Martin F.M."/>
            <person name="Corradi N."/>
        </authorList>
    </citation>
    <scope>NUCLEOTIDE SEQUENCE [LARGE SCALE GENOMIC DNA]</scope>
    <source>
        <strain evidence="1 2">C2</strain>
    </source>
</reference>
<protein>
    <submittedName>
        <fullName evidence="1">Uncharacterized protein</fullName>
    </submittedName>
</protein>
<proteinExistence type="predicted"/>
<feature type="non-terminal residue" evidence="1">
    <location>
        <position position="73"/>
    </location>
</feature>